<reference evidence="2" key="3">
    <citation type="journal article" date="2011" name="Annu. Rev. Phytopathol.">
        <title>A successful bacterial coup d'etat: how Rhodococcus fascians redirects plant development.</title>
        <authorList>
            <person name="Stes E."/>
            <person name="Vandeputte O.M."/>
            <person name="El Jaziri M."/>
            <person name="Holsters M."/>
            <person name="Vereecke D."/>
        </authorList>
    </citation>
    <scope>NUCLEOTIDE SEQUENCE</scope>
    <source>
        <strain evidence="2">D188</strain>
        <plasmid evidence="2">pFiD188</plasmid>
    </source>
</reference>
<feature type="compositionally biased region" description="Basic residues" evidence="1">
    <location>
        <begin position="25"/>
        <end position="34"/>
    </location>
</feature>
<name>G8JZ46_RHOFA</name>
<sequence length="120" mass="13850">MRAKHTDSARLYDRSDQGVRQGGIARRKRSHCKHQPVISSDVSRRPRFRERCHVVLTVGRLGCTIGRPRSAVERRPNHTPRREHYSQAHLRNYLGASGPGYELLGRRLYQIKKLLISVAE</sequence>
<geneLocation type="plasmid" evidence="2">
    <name>pFiD188</name>
</geneLocation>
<accession>G8JZ46</accession>
<gene>
    <name evidence="2" type="ORF">pFi_181</name>
</gene>
<dbReference type="EMBL" id="JN093097">
    <property type="protein sequence ID" value="AET25317.1"/>
    <property type="molecule type" value="Genomic_DNA"/>
</dbReference>
<protein>
    <submittedName>
        <fullName evidence="2">Uncharacterized protein</fullName>
    </submittedName>
</protein>
<reference evidence="2" key="1">
    <citation type="journal article" date="2009" name="Proc. Natl. Acad. Sci. U.S.A.">
        <title>Identification of Rhodococcus fascians cytokinins and their modus operandi to reshape the plant.</title>
        <authorList>
            <person name="Pertry I."/>
            <person name="Vaclavikova K."/>
            <person name="Depuydt S."/>
            <person name="Galuszka P."/>
            <person name="Spichal L."/>
            <person name="Temmerman W."/>
            <person name="Stes E."/>
            <person name="Schmulling T."/>
            <person name="Kakimoto T."/>
            <person name="Van Montagu M.C."/>
            <person name="Strnad M."/>
            <person name="Holsters M."/>
            <person name="Tarkowski P."/>
            <person name="Vereecke D."/>
        </authorList>
    </citation>
    <scope>NUCLEOTIDE SEQUENCE</scope>
    <source>
        <strain evidence="2">D188</strain>
        <plasmid evidence="2">pFiD188</plasmid>
    </source>
</reference>
<evidence type="ECO:0000256" key="1">
    <source>
        <dbReference type="SAM" id="MobiDB-lite"/>
    </source>
</evidence>
<feature type="compositionally biased region" description="Basic and acidic residues" evidence="1">
    <location>
        <begin position="1"/>
        <end position="17"/>
    </location>
</feature>
<feature type="region of interest" description="Disordered" evidence="1">
    <location>
        <begin position="1"/>
        <end position="40"/>
    </location>
</feature>
<organism evidence="2">
    <name type="scientific">Rhodococcoides fascians D188</name>
    <dbReference type="NCBI Taxonomy" id="1051973"/>
    <lineage>
        <taxon>Bacteria</taxon>
        <taxon>Bacillati</taxon>
        <taxon>Actinomycetota</taxon>
        <taxon>Actinomycetes</taxon>
        <taxon>Mycobacteriales</taxon>
        <taxon>Nocardiaceae</taxon>
        <taxon>Rhodococcoides</taxon>
    </lineage>
</organism>
<proteinExistence type="predicted"/>
<reference evidence="2" key="5">
    <citation type="journal article" date="2012" name="Mol. Plant Microbe Interact.">
        <title>pFiD188, the linear virulence plasmid of Rhodococcus fascians D188.</title>
        <authorList>
            <person name="Francis I."/>
            <person name="De Keyser A."/>
            <person name="De Backer P."/>
            <person name="Simon-Mateo C."/>
            <person name="Kalkus J."/>
            <person name="Pertry I."/>
            <person name="Ardiles-Diaz W."/>
            <person name="De Rycke R."/>
            <person name="Vandeputte O.M."/>
            <person name="El Jaziri M."/>
            <person name="Holsters M."/>
            <person name="Vereecke D."/>
        </authorList>
    </citation>
    <scope>NUCLEOTIDE SEQUENCE</scope>
    <source>
        <strain evidence="2">D188</strain>
        <plasmid evidence="2">pFiD188</plasmid>
    </source>
</reference>
<reference evidence="2" key="4">
    <citation type="submission" date="2011-06" db="EMBL/GenBank/DDBJ databases">
        <authorList>
            <person name="Vereecke D.M."/>
        </authorList>
    </citation>
    <scope>NUCLEOTIDE SEQUENCE</scope>
    <source>
        <strain evidence="2">D188</strain>
        <plasmid evidence="2">pFiD188</plasmid>
    </source>
</reference>
<dbReference type="RefSeq" id="WP_015586235.1">
    <property type="nucleotide sequence ID" value="NC_021080.1"/>
</dbReference>
<dbReference type="AlphaFoldDB" id="G8JZ46"/>
<reference evidence="2" key="2">
    <citation type="journal article" date="2010" name="Mol. Plant Microbe Interact.">
        <title>Rhodococcus fascians impacts plant development through the dynamic fas-mediated production of a cytokinin mix.</title>
        <authorList>
            <person name="Pertry I."/>
            <person name="Vaclavikova K."/>
            <person name="Gemrotova M."/>
            <person name="Spichal L."/>
            <person name="Galuszka P."/>
            <person name="Depuydt S."/>
            <person name="Temmerman W."/>
            <person name="Stes E."/>
            <person name="De Keyser A."/>
            <person name="Riefler M."/>
            <person name="Biondi S."/>
            <person name="Novak O."/>
            <person name="Schmulling T."/>
            <person name="Strnad M."/>
            <person name="Tarkowski P."/>
            <person name="Holsters M."/>
            <person name="Vereecke D."/>
        </authorList>
    </citation>
    <scope>NUCLEOTIDE SEQUENCE</scope>
    <source>
        <strain evidence="2">D188</strain>
        <plasmid evidence="2">pFiD188</plasmid>
    </source>
</reference>
<keyword evidence="2" id="KW-0614">Plasmid</keyword>
<evidence type="ECO:0000313" key="2">
    <source>
        <dbReference type="EMBL" id="AET25317.1"/>
    </source>
</evidence>